<evidence type="ECO:0000259" key="6">
    <source>
        <dbReference type="PROSITE" id="PS50240"/>
    </source>
</evidence>
<reference evidence="7 8" key="1">
    <citation type="journal article" date="2020" name="G3 (Bethesda)">
        <title>Improved Reference Genome for Cyclotella cryptica CCMP332, a Model for Cell Wall Morphogenesis, Salinity Adaptation, and Lipid Production in Diatoms (Bacillariophyta).</title>
        <authorList>
            <person name="Roberts W.R."/>
            <person name="Downey K.M."/>
            <person name="Ruck E.C."/>
            <person name="Traller J.C."/>
            <person name="Alverson A.J."/>
        </authorList>
    </citation>
    <scope>NUCLEOTIDE SEQUENCE [LARGE SCALE GENOMIC DNA]</scope>
    <source>
        <strain evidence="7 8">CCMP332</strain>
    </source>
</reference>
<dbReference type="PROSITE" id="PS50240">
    <property type="entry name" value="TRYPSIN_DOM"/>
    <property type="match status" value="1"/>
</dbReference>
<dbReference type="GO" id="GO:0008236">
    <property type="term" value="F:serine-type peptidase activity"/>
    <property type="evidence" value="ECO:0007669"/>
    <property type="project" value="UniProtKB-KW"/>
</dbReference>
<organism evidence="7 8">
    <name type="scientific">Cyclotella cryptica</name>
    <dbReference type="NCBI Taxonomy" id="29204"/>
    <lineage>
        <taxon>Eukaryota</taxon>
        <taxon>Sar</taxon>
        <taxon>Stramenopiles</taxon>
        <taxon>Ochrophyta</taxon>
        <taxon>Bacillariophyta</taxon>
        <taxon>Coscinodiscophyceae</taxon>
        <taxon>Thalassiosirophycidae</taxon>
        <taxon>Stephanodiscales</taxon>
        <taxon>Stephanodiscaceae</taxon>
        <taxon>Cyclotella</taxon>
    </lineage>
</organism>
<feature type="compositionally biased region" description="Pro residues" evidence="5">
    <location>
        <begin position="748"/>
        <end position="772"/>
    </location>
</feature>
<dbReference type="InterPro" id="IPR018114">
    <property type="entry name" value="TRYPSIN_HIS"/>
</dbReference>
<dbReference type="InterPro" id="IPR036034">
    <property type="entry name" value="PDZ_sf"/>
</dbReference>
<comment type="similarity">
    <text evidence="1">Belongs to the peptidase S1 family.</text>
</comment>
<dbReference type="EMBL" id="JABMIG020000095">
    <property type="protein sequence ID" value="KAL3793060.1"/>
    <property type="molecule type" value="Genomic_DNA"/>
</dbReference>
<dbReference type="PANTHER" id="PTHR24276:SF91">
    <property type="entry name" value="AT26814P-RELATED"/>
    <property type="match status" value="1"/>
</dbReference>
<feature type="region of interest" description="Disordered" evidence="5">
    <location>
        <begin position="740"/>
        <end position="873"/>
    </location>
</feature>
<comment type="caution">
    <text evidence="7">The sequence shown here is derived from an EMBL/GenBank/DDBJ whole genome shotgun (WGS) entry which is preliminary data.</text>
</comment>
<feature type="region of interest" description="Disordered" evidence="5">
    <location>
        <begin position="1345"/>
        <end position="1374"/>
    </location>
</feature>
<dbReference type="InterPro" id="IPR001314">
    <property type="entry name" value="Peptidase_S1A"/>
</dbReference>
<feature type="compositionally biased region" description="Low complexity" evidence="5">
    <location>
        <begin position="789"/>
        <end position="800"/>
    </location>
</feature>
<dbReference type="PROSITE" id="PS00135">
    <property type="entry name" value="TRYPSIN_SER"/>
    <property type="match status" value="1"/>
</dbReference>
<dbReference type="InterPro" id="IPR050430">
    <property type="entry name" value="Peptidase_S1"/>
</dbReference>
<evidence type="ECO:0000256" key="3">
    <source>
        <dbReference type="ARBA" id="ARBA00023157"/>
    </source>
</evidence>
<keyword evidence="4" id="KW-0645">Protease</keyword>
<dbReference type="PRINTS" id="PR00722">
    <property type="entry name" value="CHYMOTRYPSIN"/>
</dbReference>
<dbReference type="Proteomes" id="UP001516023">
    <property type="component" value="Unassembled WGS sequence"/>
</dbReference>
<feature type="compositionally biased region" description="Low complexity" evidence="5">
    <location>
        <begin position="473"/>
        <end position="482"/>
    </location>
</feature>
<feature type="compositionally biased region" description="Polar residues" evidence="5">
    <location>
        <begin position="811"/>
        <end position="838"/>
    </location>
</feature>
<dbReference type="InterPro" id="IPR009003">
    <property type="entry name" value="Peptidase_S1_PA"/>
</dbReference>
<feature type="region of interest" description="Disordered" evidence="5">
    <location>
        <begin position="454"/>
        <end position="482"/>
    </location>
</feature>
<evidence type="ECO:0000256" key="5">
    <source>
        <dbReference type="SAM" id="MobiDB-lite"/>
    </source>
</evidence>
<keyword evidence="2" id="KW-0843">Virulence</keyword>
<feature type="domain" description="Peptidase S1" evidence="6">
    <location>
        <begin position="21"/>
        <end position="309"/>
    </location>
</feature>
<keyword evidence="4" id="KW-0378">Hydrolase</keyword>
<proteinExistence type="inferred from homology"/>
<dbReference type="InterPro" id="IPR001254">
    <property type="entry name" value="Trypsin_dom"/>
</dbReference>
<keyword evidence="3" id="KW-1015">Disulfide bond</keyword>
<sequence length="1547" mass="165526">MAISMYMASGGSPTRTSNTRIIGGTLVTSSELRTRYPYTTSLQWGVHRCGGTLIAGDLVLTAAHCVYLSLENEQEAPIDQSWFTPSQILYDTFVPAIHTVQLGKLDLRNNSTITTNEAVGNQEDSREETLIVEKSILHPYFNLKSRGDDPPYPDIAILKLYGSSKFVQNYVTLDNPQVDSDWTMIEQQSQLQQMPQEEIFITMGYGVDESQSKSDVLKQTKLLYVPNDVCEALGLWDLLKDDMMCASGQGERDSCQGDSGGPLIWEKKNNDGDLQVGIVSWGIGCADPKYPGVYTRVSSHYGWIRTQICQLSRYPPSIYNCPTRFPLTNTLPVSNNDLIITFLLPLPNVESYGLLVESFDDIDSPPLLDVPPGSLVDSYLSGAQEVSYSLKVQLGHRYRVVVLNTSGRTFLMGRIIATWGDETLVDEYSKQGDLLVYAIERSFRIAYTEGGVSTVDPVEGAPTSNPSKPPTKTPTSSPSKSSVFEWPVSVESTPESENLFKADVVATSAPSSSIPMRPFVTLAAGFYTVDPAYVSSLGYKESTIPVTVYVSSNSFAMVTDGVTIAPTKGSGISLNGESYVFAKGGSFIGCPSGDWQAPGEGIYLQGHSKIDVMDGVVVKGGNTSEEGQPAGAALQANGDSKVTIRGGDFYGGTNSYAPENNGPSLEISGNSTATIYGGRFVGTWNVRGGGSIVLHACMFVLASDSVTAKLVDGRIMNVTFTSDSESSISAVIHKEDECLSRAPTKHPTGPPTVLPTKLPTPQPSLRPTPLPSKRPTTMPTLSPLPRPTLAPLSTPSSAPSQHYSPKPIASVINSDSSPTLTPLDQPSPGLSDSPATNDLITSTQTLPPSTSSTSTISSFDQGESSSSSDPYLSLSPIQTSPAISPTAKPIWLPWNFRPPDIIADSTSGQPTASITTLDEGCSTADTSRICFNAEILTLDETYAEEILDFVDYVPAQVQVYNTSDVFLAVVVEPPEAMSAVEVSGFSNVVTGSGADITGGIGSSGIVFRGSSTGNLMAGTVVTGGNNSGVAVLVQDGSEVNITGGSFSGGAYDNLTIGYSIAVEGSSQVDVYEGSFFGDWFIGDGAKLVVHGCDFSINGDKVEGFLSNGTTIAVAVNAIGFLSFVDECPDVIGGIEEDVGLVWSSGSVSSSSESHTSLQAQNSTFPQNASSVNKWNISIDDYSEVFGPTATSNIQMILFLSEEDLDNGKAVYIDKSSFSMTTSFFINQFYSVIGKDVYDVRSEIQVTKIKSNVDMTVEVTYEQTVIYRVLLNSNVAIEDIIRGPFLNDKDRMYYTMQINRDMADLASVSNVTIPKIMAETTETLASSTQGGSSKQIMSKVHIVADSKTELEESDDEEAASEDVASQSAAINDTSAVQNGAASSTLIAETGMPVPLSAPGFSQSCDDNYTSADNAPPVFLSETAELALTTAAYKTFNHDDDDSKTSQTTSASKGYANEIIDLDIPPGRLGLTLVRSDAVWPFIHIIDEDSVVSGLVRVGDLLVSYEGRDVRAINPEDITNIMNEVCDHNRRITLLRGGRSSRSQPTNRL</sequence>
<dbReference type="FunFam" id="2.40.10.10:FF:000002">
    <property type="entry name" value="Transmembrane protease serine"/>
    <property type="match status" value="1"/>
</dbReference>
<dbReference type="SMART" id="SM00020">
    <property type="entry name" value="Tryp_SPc"/>
    <property type="match status" value="1"/>
</dbReference>
<dbReference type="PROSITE" id="PS00134">
    <property type="entry name" value="TRYPSIN_HIS"/>
    <property type="match status" value="1"/>
</dbReference>
<name>A0ABD3PYA7_9STRA</name>
<evidence type="ECO:0000256" key="1">
    <source>
        <dbReference type="ARBA" id="ARBA00007664"/>
    </source>
</evidence>
<dbReference type="InterPro" id="IPR033116">
    <property type="entry name" value="TRYPSIN_SER"/>
</dbReference>
<evidence type="ECO:0000256" key="2">
    <source>
        <dbReference type="ARBA" id="ARBA00023026"/>
    </source>
</evidence>
<feature type="compositionally biased region" description="Acidic residues" evidence="5">
    <location>
        <begin position="1350"/>
        <end position="1359"/>
    </location>
</feature>
<protein>
    <recommendedName>
        <fullName evidence="6">Peptidase S1 domain-containing protein</fullName>
    </recommendedName>
</protein>
<gene>
    <name evidence="7" type="ORF">HJC23_003068</name>
</gene>
<keyword evidence="4" id="KW-0720">Serine protease</keyword>
<dbReference type="SUPFAM" id="SSF50494">
    <property type="entry name" value="Trypsin-like serine proteases"/>
    <property type="match status" value="1"/>
</dbReference>
<dbReference type="Pfam" id="PF00089">
    <property type="entry name" value="Trypsin"/>
    <property type="match status" value="2"/>
</dbReference>
<dbReference type="Gene3D" id="2.40.10.10">
    <property type="entry name" value="Trypsin-like serine proteases"/>
    <property type="match status" value="1"/>
</dbReference>
<evidence type="ECO:0000313" key="8">
    <source>
        <dbReference type="Proteomes" id="UP001516023"/>
    </source>
</evidence>
<evidence type="ECO:0000256" key="4">
    <source>
        <dbReference type="RuleBase" id="RU363034"/>
    </source>
</evidence>
<accession>A0ABD3PYA7</accession>
<dbReference type="PANTHER" id="PTHR24276">
    <property type="entry name" value="POLYSERASE-RELATED"/>
    <property type="match status" value="1"/>
</dbReference>
<dbReference type="CDD" id="cd00190">
    <property type="entry name" value="Tryp_SPc"/>
    <property type="match status" value="1"/>
</dbReference>
<feature type="compositionally biased region" description="Low complexity" evidence="5">
    <location>
        <begin position="839"/>
        <end position="873"/>
    </location>
</feature>
<keyword evidence="8" id="KW-1185">Reference proteome</keyword>
<dbReference type="SUPFAM" id="SSF50156">
    <property type="entry name" value="PDZ domain-like"/>
    <property type="match status" value="1"/>
</dbReference>
<dbReference type="GO" id="GO:0006508">
    <property type="term" value="P:proteolysis"/>
    <property type="evidence" value="ECO:0007669"/>
    <property type="project" value="UniProtKB-KW"/>
</dbReference>
<dbReference type="InterPro" id="IPR043504">
    <property type="entry name" value="Peptidase_S1_PA_chymotrypsin"/>
</dbReference>
<evidence type="ECO:0000313" key="7">
    <source>
        <dbReference type="EMBL" id="KAL3793060.1"/>
    </source>
</evidence>